<evidence type="ECO:0008006" key="2">
    <source>
        <dbReference type="Google" id="ProtNLM"/>
    </source>
</evidence>
<comment type="caution">
    <text evidence="1">The sequence shown here is derived from an EMBL/GenBank/DDBJ whole genome shotgun (WGS) entry which is preliminary data.</text>
</comment>
<protein>
    <recommendedName>
        <fullName evidence="2">Transposase IS66 family protein</fullName>
    </recommendedName>
</protein>
<evidence type="ECO:0000313" key="1">
    <source>
        <dbReference type="EMBL" id="HFK98639.1"/>
    </source>
</evidence>
<proteinExistence type="predicted"/>
<dbReference type="EMBL" id="DSTK01000041">
    <property type="protein sequence ID" value="HFK98639.1"/>
    <property type="molecule type" value="Genomic_DNA"/>
</dbReference>
<accession>A0A831ZU00</accession>
<gene>
    <name evidence="1" type="ORF">ENS06_15100</name>
</gene>
<organism evidence="1">
    <name type="scientific">Desulfacinum infernum</name>
    <dbReference type="NCBI Taxonomy" id="35837"/>
    <lineage>
        <taxon>Bacteria</taxon>
        <taxon>Pseudomonadati</taxon>
        <taxon>Thermodesulfobacteriota</taxon>
        <taxon>Syntrophobacteria</taxon>
        <taxon>Syntrophobacterales</taxon>
        <taxon>Syntrophobacteraceae</taxon>
        <taxon>Desulfacinum</taxon>
    </lineage>
</organism>
<reference evidence="1" key="1">
    <citation type="journal article" date="2020" name="mSystems">
        <title>Genome- and Community-Level Interaction Insights into Carbon Utilization and Element Cycling Functions of Hydrothermarchaeota in Hydrothermal Sediment.</title>
        <authorList>
            <person name="Zhou Z."/>
            <person name="Liu Y."/>
            <person name="Xu W."/>
            <person name="Pan J."/>
            <person name="Luo Z.H."/>
            <person name="Li M."/>
        </authorList>
    </citation>
    <scope>NUCLEOTIDE SEQUENCE [LARGE SCALE GENOMIC DNA]</scope>
    <source>
        <strain evidence="1">SpSt-456</strain>
    </source>
</reference>
<dbReference type="AlphaFoldDB" id="A0A831ZU00"/>
<sequence length="64" mass="7589">MVHRIGRHRGRKDVAGKLSRHLHEQMGNLWVLMVEDGVDPTNNRAERALRFAVLWPRRTERSFK</sequence>
<name>A0A831ZU00_9BACT</name>